<evidence type="ECO:0000313" key="1">
    <source>
        <dbReference type="EMBL" id="KIL38796.1"/>
    </source>
</evidence>
<proteinExistence type="predicted"/>
<protein>
    <submittedName>
        <fullName evidence="1">Uncharacterized protein</fullName>
    </submittedName>
</protein>
<gene>
    <name evidence="1" type="ORF">SD70_24250</name>
</gene>
<evidence type="ECO:0000313" key="2">
    <source>
        <dbReference type="Proteomes" id="UP000031967"/>
    </source>
</evidence>
<dbReference type="Proteomes" id="UP000031967">
    <property type="component" value="Unassembled WGS sequence"/>
</dbReference>
<accession>A0ABR5ACU2</accession>
<comment type="caution">
    <text evidence="1">The sequence shown here is derived from an EMBL/GenBank/DDBJ whole genome shotgun (WGS) entry which is preliminary data.</text>
</comment>
<name>A0ABR5ACU2_9BACL</name>
<reference evidence="1 2" key="1">
    <citation type="submission" date="2014-12" db="EMBL/GenBank/DDBJ databases">
        <title>Draft genome sequence of Paenibacillus kamchatkensis strain B-2647.</title>
        <authorList>
            <person name="Karlyshev A.V."/>
            <person name="Kudryashova E.B."/>
        </authorList>
    </citation>
    <scope>NUCLEOTIDE SEQUENCE [LARGE SCALE GENOMIC DNA]</scope>
    <source>
        <strain evidence="1 2">VKM B-2647</strain>
    </source>
</reference>
<organism evidence="1 2">
    <name type="scientific">Gordoniibacillus kamchatkensis</name>
    <dbReference type="NCBI Taxonomy" id="1590651"/>
    <lineage>
        <taxon>Bacteria</taxon>
        <taxon>Bacillati</taxon>
        <taxon>Bacillota</taxon>
        <taxon>Bacilli</taxon>
        <taxon>Bacillales</taxon>
        <taxon>Paenibacillaceae</taxon>
        <taxon>Gordoniibacillus</taxon>
    </lineage>
</organism>
<dbReference type="EMBL" id="JXAK01000051">
    <property type="protein sequence ID" value="KIL38796.1"/>
    <property type="molecule type" value="Genomic_DNA"/>
</dbReference>
<keyword evidence="2" id="KW-1185">Reference proteome</keyword>
<sequence length="60" mass="6958">MRKRMLTRNRNLRANRSRWTRDVDFASGGDIAGEPALIRPVDEKHPIAILDHSHRVHFIG</sequence>